<dbReference type="InterPro" id="IPR002110">
    <property type="entry name" value="Ankyrin_rpt"/>
</dbReference>
<feature type="domain" description="C2H2-type" evidence="10">
    <location>
        <begin position="1365"/>
        <end position="1392"/>
    </location>
</feature>
<feature type="compositionally biased region" description="Low complexity" evidence="9">
    <location>
        <begin position="1669"/>
        <end position="1682"/>
    </location>
</feature>
<dbReference type="SUPFAM" id="SSF81296">
    <property type="entry name" value="E set domains"/>
    <property type="match status" value="1"/>
</dbReference>
<feature type="compositionally biased region" description="Basic and acidic residues" evidence="9">
    <location>
        <begin position="1314"/>
        <end position="1325"/>
    </location>
</feature>
<evidence type="ECO:0000259" key="10">
    <source>
        <dbReference type="PROSITE" id="PS50157"/>
    </source>
</evidence>
<feature type="compositionally biased region" description="Polar residues" evidence="9">
    <location>
        <begin position="1293"/>
        <end position="1309"/>
    </location>
</feature>
<evidence type="ECO:0000256" key="2">
    <source>
        <dbReference type="ARBA" id="ARBA00022737"/>
    </source>
</evidence>
<reference evidence="11" key="1">
    <citation type="submission" date="2021-06" db="EMBL/GenBank/DDBJ databases">
        <title>Genome Sequence of Mortierella hyaline Strain SCG-10, a Cold-Adapted, Nitrate-Reducing Fungus Isolated from Soil in Minnesota, USA.</title>
        <authorList>
            <person name="Aldossari N."/>
        </authorList>
    </citation>
    <scope>NUCLEOTIDE SEQUENCE</scope>
    <source>
        <strain evidence="11">SCG-10</strain>
    </source>
</reference>
<protein>
    <submittedName>
        <fullName evidence="11">SPT3 Dosage dependent suppressor of Ty-induced promoter mutations-like protein</fullName>
    </submittedName>
</protein>
<dbReference type="PROSITE" id="PS50297">
    <property type="entry name" value="ANK_REP_REGION"/>
    <property type="match status" value="1"/>
</dbReference>
<dbReference type="EMBL" id="JAHRHY010000015">
    <property type="protein sequence ID" value="KAG9063841.1"/>
    <property type="molecule type" value="Genomic_DNA"/>
</dbReference>
<dbReference type="SMART" id="SM00248">
    <property type="entry name" value="ANK"/>
    <property type="match status" value="2"/>
</dbReference>
<evidence type="ECO:0000313" key="12">
    <source>
        <dbReference type="Proteomes" id="UP000707451"/>
    </source>
</evidence>
<keyword evidence="3 8" id="KW-0863">Zinc-finger</keyword>
<sequence length="1682" mass="182196">MASDTQLHGQEDDLTTTIAAPTTIPTTNNNNSSSNNDGDNNNSNSNHARHPPNTHLKAAPLHQHNSTASNTPDAPSHEFILSHSESQGMLVTSPLMSEATLPGEHQQPPSASSAPIPASASTSAPVSVSSSTTAHNNPGTLDTTDNTHDRRPSGGSHSNGYLSRTNSGTNYIRRSPQMSSSAVHSSSGQYQLSVATFHKRNQDTNSFRTGQQFLIKLDLKSAEPFKSPMSLILPRRMIQGQQKTRQSDPPTGTATDGAAAASAGLVSPLMSSPIIQEPAGTAPSQDGPGELTGHPETHFYLEVTVHLTSSEAIVQACPECCHKVEGKVRKPSNGPGAPAKTHGASEQVDPGQILQFCVFEHVVDFTSGTSTVMAKVLCSSTHHDKRGNNDRYFFKFSLMQYLNGQKIHIGSCRTKDILFTGNHKNKSMASFSEDKVETKPKIGRAEDESILSTPGSMVMGQTFTEEPDSIAEDTLEKPYHHDSPMQSTHDRRSASTPHHRPLSYGNGQPHHSGEHIPRIQEPSSSMDIDPPRSRHRIDKESYSSHGSRSSLPPAQGSGATYGGHSSTMSDYRLSSGPAFTPIKSKSWNDTLITPKITRIIPDVGDMLGGTEVTIFGSGFRAGLVPYFDSLPASNVTVLHPDVMTCRTPPRIQAAVASVGFLSKRSSGSGRITPDTQYSYADKLGLGLAELAAEIVAMERDDYDEPNPQAGSGVGLGHPSYDATERSEQRLGGLGDLRSRATRVVRRGSTRRDSSDITSQSRSNSNGSRLNPMAESPRRRSSHSPMGHDHGLDDEELERLVTEMMSLGVTQSVVPAAQTCKALESAILNIVRGTDDMHHISMQNDQRHTLLHLAVLLEMNDLVEYLLKEKIEVNAADWNGFTALHYAAWTDQTDMYEILVGHGASAEVLNCHQALPRHLFAGVPGTPQEFVAMYHPKPGQALETGSSYDRYPSGGRASLDNLKDDILEKYSRAKKARGSNGNMYVKSSSGDSISKAPAPMDHHRDPSHSHESPHSIHRHAPRHVVSSPPLLPQTQGHLRPAPHTMQSLPHPQAPRSPSPLRESFAGPYTQPHASSSSSSSGNNSSSFTRRYLHPVDNPPSRTGSLPSIRLERDHRESSLQHSPSYHHQQQHLQQHHHHNVGSPSSSPSAAMTGAPSSPMHHQQGSSNNRYTSSPSSYDHVQQSPQQYDSHPEERRSDRMLPSFGLNLPVPFPYQGDSSRGPSPGNHGPESGDGGHHGSKAVEAGQKRPGSSYHGSSHDGPMVKSPRTFDGPIRTKGGDHHEYDQQGPPLPMDGNRSTQANAEVSRSSNAGTDLENDIRDGSEDSGKSNRRTSQASHTCPHPNCNKSFTRPFNLRAHMRVHTAERPYKCDTCALAFSRLHDRNRHAKLHTGIKPFECSFCHHQFIRPDALRRHLGRGGGTGCGQKIAATAAADGQKAVSGATNSTSSSTDSASASATATATTTTTATTAAATYGTMTTATTATATSHGENKTLVNNGASSRSSSGSSVRSQASLSSISSGLTAVSFSASNDWNRHPRSSTDPSGSKVMELDEDNRDRGHHAPQQHHIHHQQQQPHLHPPRSPLGIISDGRRYASPTGTDHDEDMRSVDGEDHHVEAAGVNEKQHITRHLSPVPYDHDDRRDHHHHFQPQQQQQHNPHHHHLHRAERDEQEQQQQPAPTATAASS</sequence>
<dbReference type="GO" id="GO:0005634">
    <property type="term" value="C:nucleus"/>
    <property type="evidence" value="ECO:0007669"/>
    <property type="project" value="TreeGrafter"/>
</dbReference>
<name>A0A9P7XQH2_9FUNG</name>
<dbReference type="Gene3D" id="1.25.40.20">
    <property type="entry name" value="Ankyrin repeat-containing domain"/>
    <property type="match status" value="1"/>
</dbReference>
<feature type="compositionally biased region" description="Basic and acidic residues" evidence="9">
    <location>
        <begin position="1596"/>
        <end position="1613"/>
    </location>
</feature>
<gene>
    <name evidence="11" type="primary">SPT23_2</name>
    <name evidence="11" type="ORF">KI688_003953</name>
</gene>
<feature type="region of interest" description="Disordered" evidence="9">
    <location>
        <begin position="429"/>
        <end position="461"/>
    </location>
</feature>
<evidence type="ECO:0000256" key="1">
    <source>
        <dbReference type="ARBA" id="ARBA00022723"/>
    </source>
</evidence>
<feature type="compositionally biased region" description="Basic and acidic residues" evidence="9">
    <location>
        <begin position="999"/>
        <end position="1013"/>
    </location>
</feature>
<feature type="compositionally biased region" description="Basic and acidic residues" evidence="9">
    <location>
        <begin position="529"/>
        <end position="542"/>
    </location>
</feature>
<dbReference type="InterPro" id="IPR036236">
    <property type="entry name" value="Znf_C2H2_sf"/>
</dbReference>
<dbReference type="InterPro" id="IPR036770">
    <property type="entry name" value="Ankyrin_rpt-contain_sf"/>
</dbReference>
<keyword evidence="7" id="KW-0040">ANK repeat</keyword>
<evidence type="ECO:0000256" key="6">
    <source>
        <dbReference type="ARBA" id="ARBA00023163"/>
    </source>
</evidence>
<evidence type="ECO:0000256" key="8">
    <source>
        <dbReference type="PROSITE-ProRule" id="PRU00042"/>
    </source>
</evidence>
<dbReference type="InterPro" id="IPR013783">
    <property type="entry name" value="Ig-like_fold"/>
</dbReference>
<dbReference type="InterPro" id="IPR014756">
    <property type="entry name" value="Ig_E-set"/>
</dbReference>
<evidence type="ECO:0000256" key="9">
    <source>
        <dbReference type="SAM" id="MobiDB-lite"/>
    </source>
</evidence>
<comment type="caution">
    <text evidence="11">The sequence shown here is derived from an EMBL/GenBank/DDBJ whole genome shotgun (WGS) entry which is preliminary data.</text>
</comment>
<dbReference type="CDD" id="cd00102">
    <property type="entry name" value="IPT"/>
    <property type="match status" value="1"/>
</dbReference>
<organism evidence="11 12">
    <name type="scientific">Linnemannia hyalina</name>
    <dbReference type="NCBI Taxonomy" id="64524"/>
    <lineage>
        <taxon>Eukaryota</taxon>
        <taxon>Fungi</taxon>
        <taxon>Fungi incertae sedis</taxon>
        <taxon>Mucoromycota</taxon>
        <taxon>Mortierellomycotina</taxon>
        <taxon>Mortierellomycetes</taxon>
        <taxon>Mortierellales</taxon>
        <taxon>Mortierellaceae</taxon>
        <taxon>Linnemannia</taxon>
    </lineage>
</organism>
<keyword evidence="4" id="KW-0862">Zinc</keyword>
<feature type="compositionally biased region" description="Low complexity" evidence="9">
    <location>
        <begin position="1497"/>
        <end position="1507"/>
    </location>
</feature>
<feature type="region of interest" description="Disordered" evidence="9">
    <location>
        <begin position="478"/>
        <end position="565"/>
    </location>
</feature>
<dbReference type="SUPFAM" id="SSF57667">
    <property type="entry name" value="beta-beta-alpha zinc fingers"/>
    <property type="match status" value="2"/>
</dbReference>
<feature type="region of interest" description="Disordered" evidence="9">
    <location>
        <begin position="1"/>
        <end position="78"/>
    </location>
</feature>
<feature type="compositionally biased region" description="Basic and acidic residues" evidence="9">
    <location>
        <begin position="1108"/>
        <end position="1117"/>
    </location>
</feature>
<feature type="region of interest" description="Disordered" evidence="9">
    <location>
        <begin position="972"/>
        <end position="1344"/>
    </location>
</feature>
<evidence type="ECO:0000313" key="11">
    <source>
        <dbReference type="EMBL" id="KAG9063841.1"/>
    </source>
</evidence>
<feature type="compositionally biased region" description="Basic residues" evidence="9">
    <location>
        <begin position="739"/>
        <end position="748"/>
    </location>
</feature>
<feature type="region of interest" description="Disordered" evidence="9">
    <location>
        <begin position="274"/>
        <end position="295"/>
    </location>
</feature>
<feature type="compositionally biased region" description="Low complexity" evidence="9">
    <location>
        <begin position="1164"/>
        <end position="1176"/>
    </location>
</feature>
<feature type="region of interest" description="Disordered" evidence="9">
    <location>
        <begin position="1431"/>
        <end position="1461"/>
    </location>
</feature>
<dbReference type="GO" id="GO:0000977">
    <property type="term" value="F:RNA polymerase II transcription regulatory region sequence-specific DNA binding"/>
    <property type="evidence" value="ECO:0007669"/>
    <property type="project" value="TreeGrafter"/>
</dbReference>
<evidence type="ECO:0000256" key="3">
    <source>
        <dbReference type="ARBA" id="ARBA00022771"/>
    </source>
</evidence>
<dbReference type="PROSITE" id="PS50157">
    <property type="entry name" value="ZINC_FINGER_C2H2_2"/>
    <property type="match status" value="2"/>
</dbReference>
<dbReference type="PANTHER" id="PTHR14196">
    <property type="entry name" value="ODD-SKIPPED - RELATED"/>
    <property type="match status" value="1"/>
</dbReference>
<feature type="compositionally biased region" description="Low complexity" evidence="9">
    <location>
        <begin position="1118"/>
        <end position="1131"/>
    </location>
</feature>
<keyword evidence="1" id="KW-0479">Metal-binding</keyword>
<feature type="region of interest" description="Disordered" evidence="9">
    <location>
        <begin position="1527"/>
        <end position="1682"/>
    </location>
</feature>
<dbReference type="PROSITE" id="PS00028">
    <property type="entry name" value="ZINC_FINGER_C2H2_1"/>
    <property type="match status" value="2"/>
</dbReference>
<dbReference type="Proteomes" id="UP000707451">
    <property type="component" value="Unassembled WGS sequence"/>
</dbReference>
<keyword evidence="12" id="KW-1185">Reference proteome</keyword>
<dbReference type="PROSITE" id="PS50088">
    <property type="entry name" value="ANK_REPEAT"/>
    <property type="match status" value="2"/>
</dbReference>
<evidence type="ECO:0000256" key="4">
    <source>
        <dbReference type="ARBA" id="ARBA00022833"/>
    </source>
</evidence>
<evidence type="ECO:0000256" key="7">
    <source>
        <dbReference type="PROSITE-ProRule" id="PRU00023"/>
    </source>
</evidence>
<dbReference type="OrthoDB" id="8922241at2759"/>
<accession>A0A9P7XQH2</accession>
<dbReference type="SUPFAM" id="SSF48403">
    <property type="entry name" value="Ankyrin repeat"/>
    <property type="match status" value="1"/>
</dbReference>
<feature type="compositionally biased region" description="Polar residues" evidence="9">
    <location>
        <begin position="543"/>
        <end position="552"/>
    </location>
</feature>
<feature type="compositionally biased region" description="Polar residues" evidence="9">
    <location>
        <begin position="450"/>
        <end position="461"/>
    </location>
</feature>
<feature type="compositionally biased region" description="Polar residues" evidence="9">
    <location>
        <begin position="978"/>
        <end position="991"/>
    </location>
</feature>
<feature type="compositionally biased region" description="Polar residues" evidence="9">
    <location>
        <begin position="63"/>
        <end position="73"/>
    </location>
</feature>
<feature type="compositionally biased region" description="Low complexity" evidence="9">
    <location>
        <begin position="1073"/>
        <end position="1085"/>
    </location>
</feature>
<proteinExistence type="predicted"/>
<dbReference type="Gene3D" id="2.60.40.10">
    <property type="entry name" value="Immunoglobulins"/>
    <property type="match status" value="1"/>
</dbReference>
<dbReference type="GO" id="GO:0000981">
    <property type="term" value="F:DNA-binding transcription factor activity, RNA polymerase II-specific"/>
    <property type="evidence" value="ECO:0007669"/>
    <property type="project" value="TreeGrafter"/>
</dbReference>
<keyword evidence="5" id="KW-0805">Transcription regulation</keyword>
<dbReference type="Pfam" id="PF01833">
    <property type="entry name" value="TIG"/>
    <property type="match status" value="1"/>
</dbReference>
<feature type="region of interest" description="Disordered" evidence="9">
    <location>
        <begin position="1481"/>
        <end position="1507"/>
    </location>
</feature>
<feature type="compositionally biased region" description="Polar residues" evidence="9">
    <location>
        <begin position="755"/>
        <end position="768"/>
    </location>
</feature>
<feature type="compositionally biased region" description="Low complexity" evidence="9">
    <location>
        <begin position="108"/>
        <end position="134"/>
    </location>
</feature>
<keyword evidence="6" id="KW-0804">Transcription</keyword>
<feature type="compositionally biased region" description="Basic and acidic residues" evidence="9">
    <location>
        <begin position="478"/>
        <end position="493"/>
    </location>
</feature>
<dbReference type="Gene3D" id="3.30.160.60">
    <property type="entry name" value="Classic Zinc Finger"/>
    <property type="match status" value="3"/>
</dbReference>
<feature type="domain" description="C2H2-type" evidence="10">
    <location>
        <begin position="1335"/>
        <end position="1364"/>
    </location>
</feature>
<feature type="compositionally biased region" description="Basic residues" evidence="9">
    <location>
        <begin position="1555"/>
        <end position="1567"/>
    </location>
</feature>
<feature type="region of interest" description="Disordered" evidence="9">
    <location>
        <begin position="100"/>
        <end position="184"/>
    </location>
</feature>
<feature type="compositionally biased region" description="Low complexity" evidence="9">
    <location>
        <begin position="1439"/>
        <end position="1461"/>
    </location>
</feature>
<feature type="region of interest" description="Disordered" evidence="9">
    <location>
        <begin position="702"/>
        <end position="791"/>
    </location>
</feature>
<feature type="repeat" description="ANK" evidence="7">
    <location>
        <begin position="878"/>
        <end position="910"/>
    </location>
</feature>
<feature type="compositionally biased region" description="Basic and acidic residues" evidence="9">
    <location>
        <begin position="1188"/>
        <end position="1197"/>
    </location>
</feature>
<dbReference type="PANTHER" id="PTHR14196:SF12">
    <property type="entry name" value="ZINC FINGER PROTEIN 208-LIKE"/>
    <property type="match status" value="1"/>
</dbReference>
<feature type="repeat" description="ANK" evidence="7">
    <location>
        <begin position="845"/>
        <end position="877"/>
    </location>
</feature>
<feature type="compositionally biased region" description="Basic and acidic residues" evidence="9">
    <location>
        <begin position="432"/>
        <end position="447"/>
    </location>
</feature>
<keyword evidence="2" id="KW-0677">Repeat</keyword>
<dbReference type="Pfam" id="PF12796">
    <property type="entry name" value="Ank_2"/>
    <property type="match status" value="1"/>
</dbReference>
<dbReference type="InterPro" id="IPR013087">
    <property type="entry name" value="Znf_C2H2_type"/>
</dbReference>
<dbReference type="FunFam" id="3.30.160.60:FF:000032">
    <property type="entry name" value="Krueppel-like factor 4"/>
    <property type="match status" value="1"/>
</dbReference>
<dbReference type="SMART" id="SM00355">
    <property type="entry name" value="ZnF_C2H2"/>
    <property type="match status" value="3"/>
</dbReference>
<feature type="compositionally biased region" description="Low complexity" evidence="9">
    <location>
        <begin position="15"/>
        <end position="46"/>
    </location>
</feature>
<dbReference type="InterPro" id="IPR050717">
    <property type="entry name" value="C2H2-ZF_Transcription_Reg"/>
</dbReference>
<dbReference type="InterPro" id="IPR002909">
    <property type="entry name" value="IPT_dom"/>
</dbReference>
<evidence type="ECO:0000256" key="5">
    <source>
        <dbReference type="ARBA" id="ARBA00023015"/>
    </source>
</evidence>
<dbReference type="GO" id="GO:0008270">
    <property type="term" value="F:zinc ion binding"/>
    <property type="evidence" value="ECO:0007669"/>
    <property type="project" value="UniProtKB-KW"/>
</dbReference>
<feature type="compositionally biased region" description="Polar residues" evidence="9">
    <location>
        <begin position="239"/>
        <end position="250"/>
    </location>
</feature>
<feature type="compositionally biased region" description="Polar residues" evidence="9">
    <location>
        <begin position="135"/>
        <end position="144"/>
    </location>
</feature>
<feature type="region of interest" description="Disordered" evidence="9">
    <location>
        <begin position="238"/>
        <end position="258"/>
    </location>
</feature>
<feature type="compositionally biased region" description="Polar residues" evidence="9">
    <location>
        <begin position="155"/>
        <end position="184"/>
    </location>
</feature>
<feature type="compositionally biased region" description="Polar residues" evidence="9">
    <location>
        <begin position="1177"/>
        <end position="1187"/>
    </location>
</feature>